<feature type="domain" description="ABC transmembrane type-1" evidence="12">
    <location>
        <begin position="192"/>
        <end position="471"/>
    </location>
</feature>
<evidence type="ECO:0000259" key="11">
    <source>
        <dbReference type="PROSITE" id="PS50893"/>
    </source>
</evidence>
<dbReference type="SMART" id="SM00382">
    <property type="entry name" value="AAA"/>
    <property type="match status" value="1"/>
</dbReference>
<feature type="transmembrane region" description="Helical" evidence="10">
    <location>
        <begin position="192"/>
        <end position="212"/>
    </location>
</feature>
<dbReference type="Gene3D" id="3.90.70.10">
    <property type="entry name" value="Cysteine proteinases"/>
    <property type="match status" value="1"/>
</dbReference>
<evidence type="ECO:0000259" key="13">
    <source>
        <dbReference type="PROSITE" id="PS50990"/>
    </source>
</evidence>
<dbReference type="SUPFAM" id="SSF52540">
    <property type="entry name" value="P-loop containing nucleoside triphosphate hydrolases"/>
    <property type="match status" value="1"/>
</dbReference>
<accession>A0A3M3G3U3</accession>
<dbReference type="PROSITE" id="PS00211">
    <property type="entry name" value="ABC_TRANSPORTER_1"/>
    <property type="match status" value="1"/>
</dbReference>
<keyword evidence="7" id="KW-0067">ATP-binding</keyword>
<keyword evidence="5 10" id="KW-0812">Transmembrane</keyword>
<dbReference type="SUPFAM" id="SSF90123">
    <property type="entry name" value="ABC transporter transmembrane region"/>
    <property type="match status" value="1"/>
</dbReference>
<dbReference type="CDD" id="cd18588">
    <property type="entry name" value="ABC_6TM_CyaB_HlyB_like"/>
    <property type="match status" value="1"/>
</dbReference>
<evidence type="ECO:0000256" key="9">
    <source>
        <dbReference type="ARBA" id="ARBA00023136"/>
    </source>
</evidence>
<dbReference type="GO" id="GO:0140359">
    <property type="term" value="F:ABC-type transporter activity"/>
    <property type="evidence" value="ECO:0007669"/>
    <property type="project" value="InterPro"/>
</dbReference>
<dbReference type="Gene3D" id="3.40.50.300">
    <property type="entry name" value="P-loop containing nucleotide triphosphate hydrolases"/>
    <property type="match status" value="1"/>
</dbReference>
<dbReference type="InterPro" id="IPR036640">
    <property type="entry name" value="ABC1_TM_sf"/>
</dbReference>
<dbReference type="GO" id="GO:0030253">
    <property type="term" value="P:protein secretion by the type I secretion system"/>
    <property type="evidence" value="ECO:0007669"/>
    <property type="project" value="InterPro"/>
</dbReference>
<comment type="caution">
    <text evidence="14">The sequence shown here is derived from an EMBL/GenBank/DDBJ whole genome shotgun (WGS) entry which is preliminary data.</text>
</comment>
<evidence type="ECO:0000256" key="3">
    <source>
        <dbReference type="ARBA" id="ARBA00022448"/>
    </source>
</evidence>
<dbReference type="PANTHER" id="PTHR24221">
    <property type="entry name" value="ATP-BINDING CASSETTE SUB-FAMILY B"/>
    <property type="match status" value="1"/>
</dbReference>
<comment type="similarity">
    <text evidence="2">Belongs to the ABC transporter superfamily. Protein-1 exporter (TC 3.A.1.109) family.</text>
</comment>
<dbReference type="InterPro" id="IPR003439">
    <property type="entry name" value="ABC_transporter-like_ATP-bd"/>
</dbReference>
<dbReference type="Pfam" id="PF00664">
    <property type="entry name" value="ABC_membrane"/>
    <property type="match status" value="1"/>
</dbReference>
<feature type="domain" description="ABC transporter" evidence="11">
    <location>
        <begin position="504"/>
        <end position="739"/>
    </location>
</feature>
<evidence type="ECO:0000256" key="8">
    <source>
        <dbReference type="ARBA" id="ARBA00022989"/>
    </source>
</evidence>
<dbReference type="NCBIfam" id="TIGR01846">
    <property type="entry name" value="type_I_sec_HlyB"/>
    <property type="match status" value="1"/>
</dbReference>
<dbReference type="Gene3D" id="1.20.1560.10">
    <property type="entry name" value="ABC transporter type 1, transmembrane domain"/>
    <property type="match status" value="1"/>
</dbReference>
<evidence type="ECO:0000256" key="1">
    <source>
        <dbReference type="ARBA" id="ARBA00004651"/>
    </source>
</evidence>
<evidence type="ECO:0000256" key="10">
    <source>
        <dbReference type="SAM" id="Phobius"/>
    </source>
</evidence>
<dbReference type="PROSITE" id="PS50990">
    <property type="entry name" value="PEPTIDASE_C39"/>
    <property type="match status" value="1"/>
</dbReference>
<dbReference type="GO" id="GO:0008233">
    <property type="term" value="F:peptidase activity"/>
    <property type="evidence" value="ECO:0007669"/>
    <property type="project" value="InterPro"/>
</dbReference>
<sequence length="747" mass="82280">MRHRWLVAIIWQNDQICLPVACRQGSAMNDSEMGAQTPDNVPRLDTGLASLVMLARFHQVAASPEQLAHEFGSPDQCLSQDSLLLAARKLGLKAKAAKTTAERLDRTPLPAIAADNNGGIFIIARLDQGKALIHDPLAQRPEVVTFEALQARWTGQLLLIRSEAGTPGESSSFDFTWFIPAIVKYRKLLGEVMLVSFVLQIFSLITPLFFQVVMDKVLVHHGLTTLDVIAIGLAGVMLFESALSGLRTYIFAHTASRIDVELGSKLFRHLITLPLSYFQARRVGDSVARVRELENIRNFLTGNAITLLLDVLFSVVFIAVMFYYSGWLTLIVLLSLPLYILVSVLITPVLRKRLNDSFARGAENQAFLVETVNGIDTLKSMAVEPQAIRKWDNQLAGYVAAGFKTQNLSTIANESVSLIGKLVTVATLWFGARLVIDGQLSVGQLIAFNMLAGRVAQPIMRLAQLWTNFQQTGVSVQRLGDILNTRNELSQVNRSALPPIKGRIEFDQVHFRYRPDGSEILRGINLVITPGQVIGVVGRSGSGKSTLTRLLQRLYVPERGRVLVDGMDLALADVSSLRRQIGVVLQDNMLFNRSIRENIALSDAGAPLEAVMQMAKLAGAHDFILELPEGYDTMVGEHGASLSGGQRQRIAIARALMGNPRILIFDEATSALDYESERIVQQNMQAICKGRTVIIIAHRLSAVRDANRIVVVDRGQIVEQGTHAELLTHQAGHYSRLHRLQQGGSHV</sequence>
<evidence type="ECO:0008006" key="16">
    <source>
        <dbReference type="Google" id="ProtNLM"/>
    </source>
</evidence>
<dbReference type="PANTHER" id="PTHR24221:SF647">
    <property type="entry name" value="BLL6336 PROTEIN"/>
    <property type="match status" value="1"/>
</dbReference>
<dbReference type="Pfam" id="PF03412">
    <property type="entry name" value="Peptidase_C39"/>
    <property type="match status" value="1"/>
</dbReference>
<evidence type="ECO:0000313" key="15">
    <source>
        <dbReference type="Proteomes" id="UP000279057"/>
    </source>
</evidence>
<evidence type="ECO:0000256" key="6">
    <source>
        <dbReference type="ARBA" id="ARBA00022741"/>
    </source>
</evidence>
<keyword evidence="6" id="KW-0547">Nucleotide-binding</keyword>
<dbReference type="CDD" id="cd02417">
    <property type="entry name" value="Peptidase_C39_likeA"/>
    <property type="match status" value="1"/>
</dbReference>
<evidence type="ECO:0000256" key="2">
    <source>
        <dbReference type="ARBA" id="ARBA00006025"/>
    </source>
</evidence>
<dbReference type="PROSITE" id="PS50893">
    <property type="entry name" value="ABC_TRANSPORTER_2"/>
    <property type="match status" value="1"/>
</dbReference>
<feature type="domain" description="Peptidase C39" evidence="13">
    <location>
        <begin position="36"/>
        <end position="160"/>
    </location>
</feature>
<keyword evidence="4" id="KW-1003">Cell membrane</keyword>
<dbReference type="PROSITE" id="PS50929">
    <property type="entry name" value="ABC_TM1F"/>
    <property type="match status" value="1"/>
</dbReference>
<dbReference type="GO" id="GO:0006508">
    <property type="term" value="P:proteolysis"/>
    <property type="evidence" value="ECO:0007669"/>
    <property type="project" value="InterPro"/>
</dbReference>
<keyword evidence="8 10" id="KW-1133">Transmembrane helix</keyword>
<feature type="transmembrane region" description="Helical" evidence="10">
    <location>
        <begin position="330"/>
        <end position="350"/>
    </location>
</feature>
<proteinExistence type="inferred from homology"/>
<dbReference type="GO" id="GO:0005524">
    <property type="term" value="F:ATP binding"/>
    <property type="evidence" value="ECO:0007669"/>
    <property type="project" value="UniProtKB-KW"/>
</dbReference>
<protein>
    <recommendedName>
        <fullName evidence="16">Type I secretion system ATPase, HlyB</fullName>
    </recommendedName>
</protein>
<dbReference type="AlphaFoldDB" id="A0A3M3G3U3"/>
<evidence type="ECO:0000256" key="5">
    <source>
        <dbReference type="ARBA" id="ARBA00022692"/>
    </source>
</evidence>
<dbReference type="EMBL" id="RBOM01000013">
    <property type="protein sequence ID" value="RMM68903.1"/>
    <property type="molecule type" value="Genomic_DNA"/>
</dbReference>
<evidence type="ECO:0000313" key="14">
    <source>
        <dbReference type="EMBL" id="RMM68903.1"/>
    </source>
</evidence>
<dbReference type="GO" id="GO:0030256">
    <property type="term" value="C:type I protein secretion system complex"/>
    <property type="evidence" value="ECO:0007669"/>
    <property type="project" value="InterPro"/>
</dbReference>
<dbReference type="InterPro" id="IPR010132">
    <property type="entry name" value="ATPase_T1SS_HlyB"/>
</dbReference>
<keyword evidence="3" id="KW-0813">Transport</keyword>
<name>A0A3M3G3U3_PSESG</name>
<dbReference type="InterPro" id="IPR027417">
    <property type="entry name" value="P-loop_NTPase"/>
</dbReference>
<dbReference type="GO" id="GO:0016887">
    <property type="term" value="F:ATP hydrolysis activity"/>
    <property type="evidence" value="ECO:0007669"/>
    <property type="project" value="InterPro"/>
</dbReference>
<dbReference type="Proteomes" id="UP000279057">
    <property type="component" value="Unassembled WGS sequence"/>
</dbReference>
<dbReference type="InterPro" id="IPR003593">
    <property type="entry name" value="AAA+_ATPase"/>
</dbReference>
<reference evidence="14 15" key="1">
    <citation type="submission" date="2018-08" db="EMBL/GenBank/DDBJ databases">
        <title>Recombination of ecologically and evolutionarily significant loci maintains genetic cohesion in the Pseudomonas syringae species complex.</title>
        <authorList>
            <person name="Dillon M."/>
            <person name="Thakur S."/>
            <person name="Almeida R.N.D."/>
            <person name="Weir B.S."/>
            <person name="Guttman D.S."/>
        </authorList>
    </citation>
    <scope>NUCLEOTIDE SEQUENCE [LARGE SCALE GENOMIC DNA]</scope>
    <source>
        <strain evidence="14 15">ICMP 4332</strain>
    </source>
</reference>
<evidence type="ECO:0000256" key="4">
    <source>
        <dbReference type="ARBA" id="ARBA00022475"/>
    </source>
</evidence>
<evidence type="ECO:0000259" key="12">
    <source>
        <dbReference type="PROSITE" id="PS50929"/>
    </source>
</evidence>
<gene>
    <name evidence="14" type="ORF">ALQ74_05394</name>
</gene>
<keyword evidence="9 10" id="KW-0472">Membrane</keyword>
<dbReference type="FunFam" id="1.20.1560.10:FF:000056">
    <property type="entry name" value="Alpha-hemolysin translocation ATP-binding protein HlyB"/>
    <property type="match status" value="1"/>
</dbReference>
<dbReference type="Pfam" id="PF00005">
    <property type="entry name" value="ABC_tran"/>
    <property type="match status" value="1"/>
</dbReference>
<dbReference type="InterPro" id="IPR017871">
    <property type="entry name" value="ABC_transporter-like_CS"/>
</dbReference>
<dbReference type="GO" id="GO:0005886">
    <property type="term" value="C:plasma membrane"/>
    <property type="evidence" value="ECO:0007669"/>
    <property type="project" value="UniProtKB-SubCell"/>
</dbReference>
<evidence type="ECO:0000256" key="7">
    <source>
        <dbReference type="ARBA" id="ARBA00022840"/>
    </source>
</evidence>
<dbReference type="InterPro" id="IPR039395">
    <property type="entry name" value="Peptidase_C39-like_A"/>
</dbReference>
<dbReference type="InterPro" id="IPR039421">
    <property type="entry name" value="Type_1_exporter"/>
</dbReference>
<dbReference type="GO" id="GO:0034040">
    <property type="term" value="F:ATPase-coupled lipid transmembrane transporter activity"/>
    <property type="evidence" value="ECO:0007669"/>
    <property type="project" value="TreeGrafter"/>
</dbReference>
<dbReference type="InterPro" id="IPR011527">
    <property type="entry name" value="ABC1_TM_dom"/>
</dbReference>
<comment type="subcellular location">
    <subcellularLocation>
        <location evidence="1">Cell membrane</location>
        <topology evidence="1">Multi-pass membrane protein</topology>
    </subcellularLocation>
</comment>
<dbReference type="InterPro" id="IPR005074">
    <property type="entry name" value="Peptidase_C39"/>
</dbReference>
<organism evidence="14 15">
    <name type="scientific">Pseudomonas savastanoi pv. glycinea</name>
    <name type="common">Pseudomonas syringae pv. glycinea</name>
    <dbReference type="NCBI Taxonomy" id="318"/>
    <lineage>
        <taxon>Bacteria</taxon>
        <taxon>Pseudomonadati</taxon>
        <taxon>Pseudomonadota</taxon>
        <taxon>Gammaproteobacteria</taxon>
        <taxon>Pseudomonadales</taxon>
        <taxon>Pseudomonadaceae</taxon>
        <taxon>Pseudomonas</taxon>
    </lineage>
</organism>
<dbReference type="FunFam" id="3.40.50.300:FF:000299">
    <property type="entry name" value="ABC transporter ATP-binding protein/permease"/>
    <property type="match status" value="1"/>
</dbReference>
<feature type="transmembrane region" description="Helical" evidence="10">
    <location>
        <begin position="299"/>
        <end position="324"/>
    </location>
</feature>